<reference evidence="1 2" key="1">
    <citation type="submission" date="2019-03" db="EMBL/GenBank/DDBJ databases">
        <title>Metabolic reconstructions from genomes of highly enriched 'Candidatus Accumulibacter' and 'Candidatus Competibacter' bioreactor populations.</title>
        <authorList>
            <person name="Annavajhala M.K."/>
            <person name="Welles L."/>
            <person name="Abbas B."/>
            <person name="Sorokin D."/>
            <person name="Park H."/>
            <person name="Van Loosdrecht M."/>
            <person name="Chandran K."/>
        </authorList>
    </citation>
    <scope>NUCLEOTIDE SEQUENCE [LARGE SCALE GENOMIC DNA]</scope>
    <source>
        <strain evidence="1 2">SBR_S</strain>
    </source>
</reference>
<proteinExistence type="predicted"/>
<organism evidence="1 2">
    <name type="scientific">Candidatus Accumulibacter phosphatis</name>
    <dbReference type="NCBI Taxonomy" id="327160"/>
    <lineage>
        <taxon>Bacteria</taxon>
        <taxon>Pseudomonadati</taxon>
        <taxon>Pseudomonadota</taxon>
        <taxon>Betaproteobacteria</taxon>
        <taxon>Candidatus Accumulibacter</taxon>
    </lineage>
</organism>
<protein>
    <submittedName>
        <fullName evidence="1">Uncharacterized protein</fullName>
    </submittedName>
</protein>
<dbReference type="EMBL" id="SPMY01000070">
    <property type="protein sequence ID" value="NMQ29799.1"/>
    <property type="molecule type" value="Genomic_DNA"/>
</dbReference>
<evidence type="ECO:0000313" key="1">
    <source>
        <dbReference type="EMBL" id="NMQ29799.1"/>
    </source>
</evidence>
<dbReference type="Proteomes" id="UP000749010">
    <property type="component" value="Unassembled WGS sequence"/>
</dbReference>
<name>A0ABX1U385_9PROT</name>
<accession>A0ABX1U385</accession>
<evidence type="ECO:0000313" key="2">
    <source>
        <dbReference type="Proteomes" id="UP000749010"/>
    </source>
</evidence>
<dbReference type="RefSeq" id="WP_169068254.1">
    <property type="nucleotide sequence ID" value="NZ_SPMY01000070.1"/>
</dbReference>
<gene>
    <name evidence="1" type="ORF">E4Q23_19750</name>
</gene>
<comment type="caution">
    <text evidence="1">The sequence shown here is derived from an EMBL/GenBank/DDBJ whole genome shotgun (WGS) entry which is preliminary data.</text>
</comment>
<sequence length="147" mass="16855">MNLILYSKTLQKLVRKNDVQATAEMVKLRDLRERFRKLHEKHVVAVAKDEILLAHDLVREIHTLLAQIEATVRAREGTIARDWFGSLPNAYLRTPEERDDPEYHAVMRDVGRLSEATVDRVQGLRYPGSPPQSVRAELRALAFESGD</sequence>
<keyword evidence="2" id="KW-1185">Reference proteome</keyword>